<keyword evidence="2" id="KW-1185">Reference proteome</keyword>
<proteinExistence type="predicted"/>
<accession>A0AAD0NR54</accession>
<reference evidence="1 2" key="1">
    <citation type="submission" date="2016-04" db="EMBL/GenBank/DDBJ databases">
        <title>Complete genome sequence of the haloalkaliphilic hydrocarbon-degrading bacterium Dietzia psychralcaliphila ILA-1T, isolated from a drain of a fish product-processing plant.</title>
        <authorList>
            <person name="Zhao J."/>
            <person name="Hu B."/>
            <person name="Geng S."/>
            <person name="Nie Y."/>
            <person name="Tang Y."/>
        </authorList>
    </citation>
    <scope>NUCLEOTIDE SEQUENCE [LARGE SCALE GENOMIC DNA]</scope>
    <source>
        <strain evidence="1 2">ILA-1</strain>
    </source>
</reference>
<dbReference type="Proteomes" id="UP000244903">
    <property type="component" value="Chromosome"/>
</dbReference>
<name>A0AAD0NR54_9ACTN</name>
<gene>
    <name evidence="1" type="ORF">A6048_16590</name>
</gene>
<dbReference type="EMBL" id="CP015453">
    <property type="protein sequence ID" value="AWH96839.1"/>
    <property type="molecule type" value="Genomic_DNA"/>
</dbReference>
<dbReference type="AlphaFoldDB" id="A0AAD0NR54"/>
<protein>
    <submittedName>
        <fullName evidence="1">Uncharacterized protein</fullName>
    </submittedName>
</protein>
<organism evidence="1 2">
    <name type="scientific">Dietzia psychralcaliphila</name>
    <dbReference type="NCBI Taxonomy" id="139021"/>
    <lineage>
        <taxon>Bacteria</taxon>
        <taxon>Bacillati</taxon>
        <taxon>Actinomycetota</taxon>
        <taxon>Actinomycetes</taxon>
        <taxon>Mycobacteriales</taxon>
        <taxon>Dietziaceae</taxon>
        <taxon>Dietzia</taxon>
    </lineage>
</organism>
<evidence type="ECO:0000313" key="2">
    <source>
        <dbReference type="Proteomes" id="UP000244903"/>
    </source>
</evidence>
<sequence length="97" mass="9812">MPAGTPVGVCEVPGTEVGADDGARVVDVRAVVGRVVTGRVVSGRVAVSRVDVDRVGVSCRGPDGSADQSEVRQVTRYSRAIHAGAPIAIASSGQVMV</sequence>
<dbReference type="KEGG" id="dpc:A6048_16590"/>
<evidence type="ECO:0000313" key="1">
    <source>
        <dbReference type="EMBL" id="AWH96839.1"/>
    </source>
</evidence>